<feature type="signal peptide" evidence="4">
    <location>
        <begin position="1"/>
        <end position="20"/>
    </location>
</feature>
<dbReference type="InterPro" id="IPR016054">
    <property type="entry name" value="LY6_UPA_recep-like"/>
</dbReference>
<organism evidence="6 7">
    <name type="scientific">Pantherophis guttatus</name>
    <name type="common">Corn snake</name>
    <name type="synonym">Elaphe guttata</name>
    <dbReference type="NCBI Taxonomy" id="94885"/>
    <lineage>
        <taxon>Eukaryota</taxon>
        <taxon>Metazoa</taxon>
        <taxon>Chordata</taxon>
        <taxon>Craniata</taxon>
        <taxon>Vertebrata</taxon>
        <taxon>Euteleostomi</taxon>
        <taxon>Lepidosauria</taxon>
        <taxon>Squamata</taxon>
        <taxon>Bifurcata</taxon>
        <taxon>Unidentata</taxon>
        <taxon>Episquamata</taxon>
        <taxon>Toxicofera</taxon>
        <taxon>Serpentes</taxon>
        <taxon>Colubroidea</taxon>
        <taxon>Colubridae</taxon>
        <taxon>Colubrinae</taxon>
        <taxon>Pantherophis</taxon>
    </lineage>
</organism>
<dbReference type="KEGG" id="pgut:117667926"/>
<dbReference type="Proteomes" id="UP001652622">
    <property type="component" value="Unplaced"/>
</dbReference>
<feature type="domain" description="UPAR/Ly6" evidence="5">
    <location>
        <begin position="20"/>
        <end position="99"/>
    </location>
</feature>
<protein>
    <submittedName>
        <fullName evidence="7">Neurotoxin 3FTx-LT-like</fullName>
    </submittedName>
</protein>
<keyword evidence="3" id="KW-1015">Disulfide bond</keyword>
<feature type="chain" id="PRO_5027997141" evidence="4">
    <location>
        <begin position="21"/>
        <end position="115"/>
    </location>
</feature>
<sequence>MKKVLLCGFFILLSSTLAHGITCYSCNGPFKDRCQDKAEKCKEGINFCVTESLYSEGGQFRGVYARCPIGSDHWRCGTTLRFVTEIQVLKCCNSDRCNGKRSPFPPPECAKPALG</sequence>
<evidence type="ECO:0000256" key="2">
    <source>
        <dbReference type="ARBA" id="ARBA00022525"/>
    </source>
</evidence>
<keyword evidence="6" id="KW-1185">Reference proteome</keyword>
<evidence type="ECO:0000256" key="4">
    <source>
        <dbReference type="SAM" id="SignalP"/>
    </source>
</evidence>
<evidence type="ECO:0000259" key="5">
    <source>
        <dbReference type="Pfam" id="PF00021"/>
    </source>
</evidence>
<comment type="subcellular location">
    <subcellularLocation>
        <location evidence="1">Secreted</location>
    </subcellularLocation>
</comment>
<accession>A0A6P9CDN4</accession>
<dbReference type="GO" id="GO:0005576">
    <property type="term" value="C:extracellular region"/>
    <property type="evidence" value="ECO:0007669"/>
    <property type="project" value="UniProtKB-SubCell"/>
</dbReference>
<evidence type="ECO:0000256" key="1">
    <source>
        <dbReference type="ARBA" id="ARBA00004613"/>
    </source>
</evidence>
<evidence type="ECO:0000313" key="7">
    <source>
        <dbReference type="RefSeq" id="XP_034277431.1"/>
    </source>
</evidence>
<dbReference type="AlphaFoldDB" id="A0A6P9CDN4"/>
<dbReference type="Gene3D" id="2.10.60.10">
    <property type="entry name" value="CD59"/>
    <property type="match status" value="1"/>
</dbReference>
<keyword evidence="2" id="KW-0964">Secreted</keyword>
<evidence type="ECO:0000256" key="3">
    <source>
        <dbReference type="ARBA" id="ARBA00023157"/>
    </source>
</evidence>
<proteinExistence type="predicted"/>
<keyword evidence="4" id="KW-0732">Signal</keyword>
<reference evidence="7" key="1">
    <citation type="submission" date="2025-08" db="UniProtKB">
        <authorList>
            <consortium name="RefSeq"/>
        </authorList>
    </citation>
    <scope>IDENTIFICATION</scope>
    <source>
        <tissue evidence="7">Blood</tissue>
    </source>
</reference>
<dbReference type="CDD" id="cd00117">
    <property type="entry name" value="TFP"/>
    <property type="match status" value="1"/>
</dbReference>
<dbReference type="InParanoid" id="A0A6P9CDN4"/>
<dbReference type="GeneID" id="117667926"/>
<name>A0A6P9CDN4_PANGU</name>
<dbReference type="RefSeq" id="XP_034277431.1">
    <property type="nucleotide sequence ID" value="XM_034421540.2"/>
</dbReference>
<evidence type="ECO:0000313" key="6">
    <source>
        <dbReference type="Proteomes" id="UP001652622"/>
    </source>
</evidence>
<dbReference type="Pfam" id="PF00021">
    <property type="entry name" value="UPAR_LY6"/>
    <property type="match status" value="1"/>
</dbReference>
<gene>
    <name evidence="7" type="primary">LOC117667926</name>
</gene>
<dbReference type="SUPFAM" id="SSF57302">
    <property type="entry name" value="Snake toxin-like"/>
    <property type="match status" value="1"/>
</dbReference>
<dbReference type="InterPro" id="IPR045860">
    <property type="entry name" value="Snake_toxin-like_sf"/>
</dbReference>